<evidence type="ECO:0000259" key="2">
    <source>
        <dbReference type="Pfam" id="PF13387"/>
    </source>
</evidence>
<feature type="signal peptide" evidence="1">
    <location>
        <begin position="1"/>
        <end position="21"/>
    </location>
</feature>
<dbReference type="RefSeq" id="WP_136549604.1">
    <property type="nucleotide sequence ID" value="NZ_CP031093.1"/>
</dbReference>
<dbReference type="Pfam" id="PF25225">
    <property type="entry name" value="DUF7843"/>
    <property type="match status" value="1"/>
</dbReference>
<evidence type="ECO:0000256" key="1">
    <source>
        <dbReference type="SAM" id="SignalP"/>
    </source>
</evidence>
<accession>A0A4P7XIP8</accession>
<reference evidence="6 7" key="1">
    <citation type="submission" date="2018-07" db="EMBL/GenBank/DDBJ databases">
        <title>Marsedoiliclastica nanhaica gen. nov. sp. nov., a novel marine hydrocarbonoclastic bacterium isolated from an in-situ enriched hydrocarbon-degrading consortium in deep-sea sediment.</title>
        <authorList>
            <person name="Dong C."/>
            <person name="Ma T."/>
            <person name="Liu R."/>
            <person name="Shao Z."/>
        </authorList>
    </citation>
    <scope>NUCLEOTIDE SEQUENCE [LARGE SCALE GENOMIC DNA]</scope>
    <source>
        <strain evidence="7">soil36-7</strain>
    </source>
</reference>
<gene>
    <name evidence="6" type="ORF">soil367_13680</name>
</gene>
<organism evidence="6 7">
    <name type="scientific">Hydrocarboniclastica marina</name>
    <dbReference type="NCBI Taxonomy" id="2259620"/>
    <lineage>
        <taxon>Bacteria</taxon>
        <taxon>Pseudomonadati</taxon>
        <taxon>Pseudomonadota</taxon>
        <taxon>Gammaproteobacteria</taxon>
        <taxon>Alteromonadales</taxon>
        <taxon>Alteromonadaceae</taxon>
        <taxon>Hydrocarboniclastica</taxon>
    </lineage>
</organism>
<sequence>MLHRLLPCLFFGCLIAAPALANSVDQLISQARVQQLAHSPAWLALGHYQRQTLGSLESQADDPGFFLSDEGRHNPAAELEASIRAMLEPGGGNRHARCRFPARYRWLRDQLALPEQAVSCPDYENWIDQLNTETVTLVFAASYLNSPSSMFGHTFIRLDPSQTGDETDLLLASTISYAADASAHESEIMFAYRGIFGGYPGITAIRPYYEMVKLYSDVENRDLWEYELNLSPQETRQLLAHTWELRATRFDYYFLDENCAYRLLALIDVARPGTNLLSNVTTHAIPSDTVRWVLQHDLVARIHYRPSAATVVKAQLGQLNESQRDTAVELSRGTLKPADVATKDFEPVEQAQVLDAAYDYVRYLALEQNWPRDKAAPLSYGLLAARSLIDQPGTLTGPARPETRDDQGHDTFRTTFRVGRDGPRDYLELALRPAYHGLLDPPAGYRDGAQLQFLRLDTRFYTEQQEWQLERLVAVEIRSLATIDRFFTPLSWQVGTGARRTYTHRGHRVLTPYLEGGAGYLAGLGSWQAGAIATADLEIDGDLQKGWDIAPGADVLALRQGRLVSFMTGFGQKWWLLGAKTREAKLYGEARLHLGKRHSVAASAERSKLDNAYTTQWALGWHTYF</sequence>
<dbReference type="InterPro" id="IPR057162">
    <property type="entry name" value="DUF7840"/>
</dbReference>
<evidence type="ECO:0000313" key="7">
    <source>
        <dbReference type="Proteomes" id="UP000298049"/>
    </source>
</evidence>
<dbReference type="OrthoDB" id="9759948at2"/>
<evidence type="ECO:0000259" key="4">
    <source>
        <dbReference type="Pfam" id="PF25224"/>
    </source>
</evidence>
<dbReference type="Pfam" id="PF25224">
    <property type="entry name" value="DUF7842"/>
    <property type="match status" value="1"/>
</dbReference>
<keyword evidence="7" id="KW-1185">Reference proteome</keyword>
<dbReference type="AlphaFoldDB" id="A0A4P7XIP8"/>
<evidence type="ECO:0000313" key="6">
    <source>
        <dbReference type="EMBL" id="QCF26898.1"/>
    </source>
</evidence>
<dbReference type="Pfam" id="PF25222">
    <property type="entry name" value="DUF7840"/>
    <property type="match status" value="1"/>
</dbReference>
<feature type="domain" description="Lnb N-terminal periplasmic" evidence="2">
    <location>
        <begin position="123"/>
        <end position="294"/>
    </location>
</feature>
<dbReference type="EMBL" id="CP031093">
    <property type="protein sequence ID" value="QCF26898.1"/>
    <property type="molecule type" value="Genomic_DNA"/>
</dbReference>
<proteinExistence type="predicted"/>
<keyword evidence="1" id="KW-0732">Signal</keyword>
<evidence type="ECO:0000259" key="5">
    <source>
        <dbReference type="Pfam" id="PF25225"/>
    </source>
</evidence>
<dbReference type="Proteomes" id="UP000298049">
    <property type="component" value="Chromosome"/>
</dbReference>
<feature type="chain" id="PRO_5020211434" evidence="1">
    <location>
        <begin position="22"/>
        <end position="625"/>
    </location>
</feature>
<feature type="domain" description="DUF7843" evidence="5">
    <location>
        <begin position="34"/>
        <end position="110"/>
    </location>
</feature>
<name>A0A4P7XIP8_9ALTE</name>
<dbReference type="Pfam" id="PF13387">
    <property type="entry name" value="Lnb_N"/>
    <property type="match status" value="1"/>
</dbReference>
<evidence type="ECO:0000259" key="3">
    <source>
        <dbReference type="Pfam" id="PF25222"/>
    </source>
</evidence>
<feature type="domain" description="DUF7842" evidence="4">
    <location>
        <begin position="303"/>
        <end position="392"/>
    </location>
</feature>
<dbReference type="InterPro" id="IPR057165">
    <property type="entry name" value="DUF7843"/>
</dbReference>
<feature type="domain" description="DUF7840" evidence="3">
    <location>
        <begin position="403"/>
        <end position="624"/>
    </location>
</feature>
<dbReference type="InterPro" id="IPR057164">
    <property type="entry name" value="DUF7842"/>
</dbReference>
<dbReference type="KEGG" id="hmi:soil367_13680"/>
<dbReference type="InterPro" id="IPR025178">
    <property type="entry name" value="Lnb_N"/>
</dbReference>
<protein>
    <submittedName>
        <fullName evidence="6">DUF4105 domain-containing protein</fullName>
    </submittedName>
</protein>